<comment type="caution">
    <text evidence="7">The sequence shown here is derived from an EMBL/GenBank/DDBJ whole genome shotgun (WGS) entry which is preliminary data.</text>
</comment>
<evidence type="ECO:0000256" key="3">
    <source>
        <dbReference type="ARBA" id="ARBA00022692"/>
    </source>
</evidence>
<dbReference type="EMBL" id="NGJN01000004">
    <property type="protein sequence ID" value="OZV68530.1"/>
    <property type="molecule type" value="Genomic_DNA"/>
</dbReference>
<keyword evidence="5 6" id="KW-0472">Membrane</keyword>
<gene>
    <name evidence="7" type="ORF">CA834_08635</name>
</gene>
<evidence type="ECO:0000256" key="5">
    <source>
        <dbReference type="ARBA" id="ARBA00023136"/>
    </source>
</evidence>
<organism evidence="7 8">
    <name type="scientific">Winogradskyella aurantia</name>
    <dbReference type="NCBI Taxonomy" id="1915063"/>
    <lineage>
        <taxon>Bacteria</taxon>
        <taxon>Pseudomonadati</taxon>
        <taxon>Bacteroidota</taxon>
        <taxon>Flavobacteriia</taxon>
        <taxon>Flavobacteriales</taxon>
        <taxon>Flavobacteriaceae</taxon>
        <taxon>Winogradskyella</taxon>
    </lineage>
</organism>
<accession>A0A265UTB0</accession>
<comment type="subcellular location">
    <subcellularLocation>
        <location evidence="1">Cell membrane</location>
        <topology evidence="1">Multi-pass membrane protein</topology>
    </subcellularLocation>
</comment>
<feature type="transmembrane region" description="Helical" evidence="6">
    <location>
        <begin position="399"/>
        <end position="417"/>
    </location>
</feature>
<feature type="transmembrane region" description="Helical" evidence="6">
    <location>
        <begin position="314"/>
        <end position="336"/>
    </location>
</feature>
<dbReference type="OrthoDB" id="8609648at2"/>
<dbReference type="PANTHER" id="PTHR30250:SF26">
    <property type="entry name" value="PSMA PROTEIN"/>
    <property type="match status" value="1"/>
</dbReference>
<evidence type="ECO:0000256" key="4">
    <source>
        <dbReference type="ARBA" id="ARBA00022989"/>
    </source>
</evidence>
<dbReference type="AlphaFoldDB" id="A0A265UTB0"/>
<feature type="transmembrane region" description="Helical" evidence="6">
    <location>
        <begin position="183"/>
        <end position="200"/>
    </location>
</feature>
<protein>
    <recommendedName>
        <fullName evidence="9">Sugar transporter</fullName>
    </recommendedName>
</protein>
<feature type="transmembrane region" description="Helical" evidence="6">
    <location>
        <begin position="438"/>
        <end position="456"/>
    </location>
</feature>
<dbReference type="Proteomes" id="UP000216840">
    <property type="component" value="Unassembled WGS sequence"/>
</dbReference>
<feature type="transmembrane region" description="Helical" evidence="6">
    <location>
        <begin position="375"/>
        <end position="393"/>
    </location>
</feature>
<evidence type="ECO:0000313" key="8">
    <source>
        <dbReference type="Proteomes" id="UP000216840"/>
    </source>
</evidence>
<feature type="transmembrane region" description="Helical" evidence="6">
    <location>
        <begin position="53"/>
        <end position="74"/>
    </location>
</feature>
<name>A0A265UTB0_9FLAO</name>
<evidence type="ECO:0000256" key="2">
    <source>
        <dbReference type="ARBA" id="ARBA00022475"/>
    </source>
</evidence>
<evidence type="ECO:0000256" key="1">
    <source>
        <dbReference type="ARBA" id="ARBA00004651"/>
    </source>
</evidence>
<dbReference type="RefSeq" id="WP_094968295.1">
    <property type="nucleotide sequence ID" value="NZ_NGJN01000004.1"/>
</dbReference>
<keyword evidence="2" id="KW-1003">Cell membrane</keyword>
<evidence type="ECO:0000256" key="6">
    <source>
        <dbReference type="SAM" id="Phobius"/>
    </source>
</evidence>
<feature type="transmembrane region" description="Helical" evidence="6">
    <location>
        <begin position="95"/>
        <end position="114"/>
    </location>
</feature>
<feature type="transmembrane region" description="Helical" evidence="6">
    <location>
        <begin position="126"/>
        <end position="148"/>
    </location>
</feature>
<feature type="transmembrane region" description="Helical" evidence="6">
    <location>
        <begin position="476"/>
        <end position="495"/>
    </location>
</feature>
<keyword evidence="3 6" id="KW-0812">Transmembrane</keyword>
<dbReference type="GO" id="GO:0005886">
    <property type="term" value="C:plasma membrane"/>
    <property type="evidence" value="ECO:0007669"/>
    <property type="project" value="UniProtKB-SubCell"/>
</dbReference>
<evidence type="ECO:0008006" key="9">
    <source>
        <dbReference type="Google" id="ProtNLM"/>
    </source>
</evidence>
<feature type="transmembrane region" description="Helical" evidence="6">
    <location>
        <begin position="342"/>
        <end position="363"/>
    </location>
</feature>
<dbReference type="PANTHER" id="PTHR30250">
    <property type="entry name" value="PST FAMILY PREDICTED COLANIC ACID TRANSPORTER"/>
    <property type="match status" value="1"/>
</dbReference>
<evidence type="ECO:0000313" key="7">
    <source>
        <dbReference type="EMBL" id="OZV68530.1"/>
    </source>
</evidence>
<keyword evidence="8" id="KW-1185">Reference proteome</keyword>
<keyword evidence="4 6" id="KW-1133">Transmembrane helix</keyword>
<proteinExistence type="predicted"/>
<reference evidence="7 8" key="1">
    <citation type="submission" date="2017-05" db="EMBL/GenBank/DDBJ databases">
        <title>The draft genome sequence of Idiomarina salinarum WNB302.</title>
        <authorList>
            <person name="Sun Y."/>
            <person name="Chen B."/>
            <person name="Du Z."/>
        </authorList>
    </citation>
    <scope>NUCLEOTIDE SEQUENCE [LARGE SCALE GENOMIC DNA]</scope>
    <source>
        <strain evidence="7 8">WNB302</strain>
    </source>
</reference>
<dbReference type="InterPro" id="IPR050833">
    <property type="entry name" value="Poly_Biosynth_Transport"/>
</dbReference>
<sequence>MSRVSHAIKNMKFSMFFYAVFLVLQFVSRKLFLNNLGDEFMGLSGTLRSFLSFLNLAELGIGAAVGFSLYKPIFNKEHGRINELISLFGHLYKKIGLIILIGGLVLSFFFPLIFDSLDSSLVVVYYTYYTFLFGMCLNFFFNYHIILLQADQKDYVVTSTTQSLNLIKIIIQCVVVYYYQSVYGWITLELIFYIANSYFLRSKVKHIYSWLTINQKTTNSILKTNPEIIKKVKQISVHKLGAFVTGGTDQILIFAFISVESVAFFGNYQLVFNRLIQLVNTAFAGTAAGIGNLVAENNKENIKKVFWEMMALRFYIGGVAVIVLYFITEPFIIVWLGDKYLLGDYVLLLFLINMFIMQIRIPVDHFKDAYGLYQDVWAPVIQSIINLGMSIILLHYFDLAGILMGTTIAFSIVILIWRPYFLYKYGFKSPMMHYWKEFMVLVIASVIPFIICNQIQEYIILEQISFFSLVYYSVKILALVLIVYTPIIYISSIGFRNVSKRLLGLIKLKI</sequence>